<feature type="transmembrane region" description="Helical" evidence="5">
    <location>
        <begin position="43"/>
        <end position="63"/>
    </location>
</feature>
<feature type="transmembrane region" description="Helical" evidence="5">
    <location>
        <begin position="215"/>
        <end position="243"/>
    </location>
</feature>
<comment type="subcellular location">
    <subcellularLocation>
        <location evidence="1">Membrane</location>
        <topology evidence="1">Multi-pass membrane protein</topology>
    </subcellularLocation>
</comment>
<feature type="transmembrane region" description="Helical" evidence="5">
    <location>
        <begin position="249"/>
        <end position="269"/>
    </location>
</feature>
<name>A0A0R2NAM0_9LACO</name>
<dbReference type="PANTHER" id="PTHR36834:SF1">
    <property type="entry name" value="INTEGRAL MEMBRANE PROTEIN"/>
    <property type="match status" value="1"/>
</dbReference>
<gene>
    <name evidence="8" type="ORF">IV88_GL001071</name>
</gene>
<feature type="transmembrane region" description="Helical" evidence="5">
    <location>
        <begin position="139"/>
        <end position="162"/>
    </location>
</feature>
<sequence>MGVYISDVQMAVFFFPIVALLITFPFLLWNYHRQGAISSWSILMSYSLVFYLICAYFLIILPLPSQSEVAQLTTIKYNLHPFMFVREFINYSPFRLSNVHTWIPAIKDATLIQPLFNVFLTVPFGVYLRIYFKRSFKQAILFSFLLSLFFELTQLSGLYGIYPRPYRLFDVDDLMLNTLGGTIGFLISGTFKNIIPNGATMQHTMQIKSQKVSIFRHSTAAVIDWILIIITDLILGLVLGGIGIDLSRIYSLIWILDTVIVILIPEMLFKKTLGMRLVHVKLTHKNDDPHVSFGNILLRNIVGYSWFYLWALAEFSTNGLGISHKVQSVLIVGLLVYLVLFFSILIVDVLIDLFRSEHDLLFERISKTRLKSTLRN</sequence>
<dbReference type="Proteomes" id="UP000051249">
    <property type="component" value="Unassembled WGS sequence"/>
</dbReference>
<feature type="transmembrane region" description="Helical" evidence="5">
    <location>
        <begin position="329"/>
        <end position="354"/>
    </location>
</feature>
<dbReference type="GO" id="GO:0016020">
    <property type="term" value="C:membrane"/>
    <property type="evidence" value="ECO:0007669"/>
    <property type="project" value="UniProtKB-SubCell"/>
</dbReference>
<keyword evidence="4 5" id="KW-0472">Membrane</keyword>
<organism evidence="8 9">
    <name type="scientific">Pediococcus argentinicus</name>
    <dbReference type="NCBI Taxonomy" id="480391"/>
    <lineage>
        <taxon>Bacteria</taxon>
        <taxon>Bacillati</taxon>
        <taxon>Bacillota</taxon>
        <taxon>Bacilli</taxon>
        <taxon>Lactobacillales</taxon>
        <taxon>Lactobacillaceae</taxon>
        <taxon>Pediococcus</taxon>
    </lineage>
</organism>
<dbReference type="Pfam" id="PF04892">
    <property type="entry name" value="VanZ"/>
    <property type="match status" value="1"/>
</dbReference>
<dbReference type="PATRIC" id="fig|480391.4.peg.1087"/>
<accession>A0A0R2NAM0</accession>
<evidence type="ECO:0000313" key="8">
    <source>
        <dbReference type="EMBL" id="KRO22942.1"/>
    </source>
</evidence>
<dbReference type="OrthoDB" id="4822551at2"/>
<keyword evidence="2 5" id="KW-0812">Transmembrane</keyword>
<evidence type="ECO:0008006" key="10">
    <source>
        <dbReference type="Google" id="ProtNLM"/>
    </source>
</evidence>
<protein>
    <recommendedName>
        <fullName evidence="10">VanZ-like domain-containing protein</fullName>
    </recommendedName>
</protein>
<feature type="domain" description="RDD" evidence="7">
    <location>
        <begin position="218"/>
        <end position="353"/>
    </location>
</feature>
<evidence type="ECO:0000313" key="9">
    <source>
        <dbReference type="Proteomes" id="UP000051249"/>
    </source>
</evidence>
<keyword evidence="9" id="KW-1185">Reference proteome</keyword>
<feature type="transmembrane region" description="Helical" evidence="5">
    <location>
        <begin position="111"/>
        <end position="132"/>
    </location>
</feature>
<dbReference type="PANTHER" id="PTHR36834">
    <property type="entry name" value="MEMBRANE PROTEIN-RELATED"/>
    <property type="match status" value="1"/>
</dbReference>
<evidence type="ECO:0000256" key="1">
    <source>
        <dbReference type="ARBA" id="ARBA00004141"/>
    </source>
</evidence>
<dbReference type="AlphaFoldDB" id="A0A0R2NAM0"/>
<evidence type="ECO:0000256" key="5">
    <source>
        <dbReference type="SAM" id="Phobius"/>
    </source>
</evidence>
<dbReference type="InterPro" id="IPR010432">
    <property type="entry name" value="RDD"/>
</dbReference>
<dbReference type="InterPro" id="IPR053150">
    <property type="entry name" value="Teicoplanin_resist-assoc"/>
</dbReference>
<dbReference type="Pfam" id="PF06271">
    <property type="entry name" value="RDD"/>
    <property type="match status" value="1"/>
</dbReference>
<evidence type="ECO:0000256" key="3">
    <source>
        <dbReference type="ARBA" id="ARBA00022989"/>
    </source>
</evidence>
<feature type="transmembrane region" description="Helical" evidence="5">
    <location>
        <begin position="12"/>
        <end position="31"/>
    </location>
</feature>
<evidence type="ECO:0000259" key="7">
    <source>
        <dbReference type="Pfam" id="PF06271"/>
    </source>
</evidence>
<evidence type="ECO:0000256" key="2">
    <source>
        <dbReference type="ARBA" id="ARBA00022692"/>
    </source>
</evidence>
<comment type="caution">
    <text evidence="8">The sequence shown here is derived from an EMBL/GenBank/DDBJ whole genome shotgun (WGS) entry which is preliminary data.</text>
</comment>
<evidence type="ECO:0000259" key="6">
    <source>
        <dbReference type="Pfam" id="PF04892"/>
    </source>
</evidence>
<evidence type="ECO:0000256" key="4">
    <source>
        <dbReference type="ARBA" id="ARBA00023136"/>
    </source>
</evidence>
<reference evidence="8 9" key="1">
    <citation type="journal article" date="2015" name="Genome Announc.">
        <title>Expanding the biotechnology potential of lactobacilli through comparative genomics of 213 strains and associated genera.</title>
        <authorList>
            <person name="Sun Z."/>
            <person name="Harris H.M."/>
            <person name="McCann A."/>
            <person name="Guo C."/>
            <person name="Argimon S."/>
            <person name="Zhang W."/>
            <person name="Yang X."/>
            <person name="Jeffery I.B."/>
            <person name="Cooney J.C."/>
            <person name="Kagawa T.F."/>
            <person name="Liu W."/>
            <person name="Song Y."/>
            <person name="Salvetti E."/>
            <person name="Wrobel A."/>
            <person name="Rasinkangas P."/>
            <person name="Parkhill J."/>
            <person name="Rea M.C."/>
            <person name="O'Sullivan O."/>
            <person name="Ritari J."/>
            <person name="Douillard F.P."/>
            <person name="Paul Ross R."/>
            <person name="Yang R."/>
            <person name="Briner A.E."/>
            <person name="Felis G.E."/>
            <person name="de Vos W.M."/>
            <person name="Barrangou R."/>
            <person name="Klaenhammer T.R."/>
            <person name="Caufield P.W."/>
            <person name="Cui Y."/>
            <person name="Zhang H."/>
            <person name="O'Toole P.W."/>
        </authorList>
    </citation>
    <scope>NUCLEOTIDE SEQUENCE [LARGE SCALE GENOMIC DNA]</scope>
    <source>
        <strain evidence="8 9">DSM 23026</strain>
    </source>
</reference>
<keyword evidence="3 5" id="KW-1133">Transmembrane helix</keyword>
<dbReference type="InterPro" id="IPR021192">
    <property type="entry name" value="UCP031578_Vanz/RDD"/>
</dbReference>
<dbReference type="EMBL" id="JQCQ01000033">
    <property type="protein sequence ID" value="KRO22942.1"/>
    <property type="molecule type" value="Genomic_DNA"/>
</dbReference>
<proteinExistence type="predicted"/>
<dbReference type="RefSeq" id="WP_057800265.1">
    <property type="nucleotide sequence ID" value="NZ_BJZZ01000033.1"/>
</dbReference>
<dbReference type="InterPro" id="IPR006976">
    <property type="entry name" value="VanZ-like"/>
</dbReference>
<feature type="domain" description="VanZ-like" evidence="6">
    <location>
        <begin position="49"/>
        <end position="188"/>
    </location>
</feature>
<dbReference type="PIRSF" id="PIRSF031578">
    <property type="entry name" value="Uncharacterised_Vanz_RDD-cont"/>
    <property type="match status" value="1"/>
</dbReference>